<dbReference type="AlphaFoldDB" id="A0A1L5NPJ4"/>
<dbReference type="EMBL" id="CP017102">
    <property type="protein sequence ID" value="APO69816.1"/>
    <property type="molecule type" value="Genomic_DNA"/>
</dbReference>
<dbReference type="InterPro" id="IPR006175">
    <property type="entry name" value="YjgF/YER057c/UK114"/>
</dbReference>
<dbReference type="PANTHER" id="PTHR11803:SF58">
    <property type="entry name" value="PROTEIN HMF1-RELATED"/>
    <property type="match status" value="1"/>
</dbReference>
<keyword evidence="2" id="KW-0614">Plasmid</keyword>
<dbReference type="OrthoDB" id="9799840at2"/>
<evidence type="ECO:0000256" key="1">
    <source>
        <dbReference type="ARBA" id="ARBA00010552"/>
    </source>
</evidence>
<dbReference type="Proteomes" id="UP000184749">
    <property type="component" value="Plasmid pRgalIE4872a"/>
</dbReference>
<proteinExistence type="inferred from homology"/>
<reference evidence="2 3" key="1">
    <citation type="submission" date="2016-09" db="EMBL/GenBank/DDBJ databases">
        <title>The complete genome sequences of Rhizobium gallicum, symbiovars gallicum and phaseoli, symbionts associated to common bean (Phaseolus vulgaris).</title>
        <authorList>
            <person name="Bustos P."/>
            <person name="Santamaria R.I."/>
            <person name="Perez-Carrascal O.M."/>
            <person name="Juarez S."/>
            <person name="Lozano L."/>
            <person name="Martinez-Flores I."/>
            <person name="Martinez-Romero E."/>
            <person name="Cevallos M."/>
            <person name="Romero D."/>
            <person name="Davila G."/>
            <person name="Gonzalez V."/>
        </authorList>
    </citation>
    <scope>NUCLEOTIDE SEQUENCE [LARGE SCALE GENOMIC DNA]</scope>
    <source>
        <strain evidence="2 3">IE4872</strain>
        <plasmid evidence="3">prgalie4872a</plasmid>
    </source>
</reference>
<gene>
    <name evidence="2" type="ORF">IE4872_PA00069</name>
</gene>
<dbReference type="CDD" id="cd00448">
    <property type="entry name" value="YjgF_YER057c_UK114_family"/>
    <property type="match status" value="1"/>
</dbReference>
<evidence type="ECO:0000313" key="2">
    <source>
        <dbReference type="EMBL" id="APO69816.1"/>
    </source>
</evidence>
<comment type="similarity">
    <text evidence="1">Belongs to the RutC family.</text>
</comment>
<sequence length="133" mass="14322">MTPSGMRLFTPEDCPPTVGYPQVALFEKQALAFISGQVGVDSSWRLAPTFEEQTQQAFKNLKAAIEACGATMEDVCKLTIFAVGDADLATYAAIRDTFFGAQQHLPASSFIRVAGLYDPKAFIEIEAVVAVPS</sequence>
<dbReference type="RefSeq" id="WP_083635852.1">
    <property type="nucleotide sequence ID" value="NZ_CP017102.1"/>
</dbReference>
<organism evidence="2 3">
    <name type="scientific">Rhizobium gallicum</name>
    <dbReference type="NCBI Taxonomy" id="56730"/>
    <lineage>
        <taxon>Bacteria</taxon>
        <taxon>Pseudomonadati</taxon>
        <taxon>Pseudomonadota</taxon>
        <taxon>Alphaproteobacteria</taxon>
        <taxon>Hyphomicrobiales</taxon>
        <taxon>Rhizobiaceae</taxon>
        <taxon>Rhizobium/Agrobacterium group</taxon>
        <taxon>Rhizobium</taxon>
    </lineage>
</organism>
<dbReference type="PANTHER" id="PTHR11803">
    <property type="entry name" value="2-IMINOBUTANOATE/2-IMINOPROPANOATE DEAMINASE RIDA"/>
    <property type="match status" value="1"/>
</dbReference>
<dbReference type="Pfam" id="PF01042">
    <property type="entry name" value="Ribonuc_L-PSP"/>
    <property type="match status" value="1"/>
</dbReference>
<dbReference type="SUPFAM" id="SSF55298">
    <property type="entry name" value="YjgF-like"/>
    <property type="match status" value="1"/>
</dbReference>
<protein>
    <submittedName>
        <fullName evidence="2">Endoribonuclease L-PSP protein</fullName>
    </submittedName>
</protein>
<dbReference type="InterPro" id="IPR035959">
    <property type="entry name" value="RutC-like_sf"/>
</dbReference>
<dbReference type="GO" id="GO:0005829">
    <property type="term" value="C:cytosol"/>
    <property type="evidence" value="ECO:0007669"/>
    <property type="project" value="TreeGrafter"/>
</dbReference>
<dbReference type="Gene3D" id="3.30.1330.40">
    <property type="entry name" value="RutC-like"/>
    <property type="match status" value="1"/>
</dbReference>
<name>A0A1L5NPJ4_9HYPH</name>
<accession>A0A1L5NPJ4</accession>
<dbReference type="GO" id="GO:0019239">
    <property type="term" value="F:deaminase activity"/>
    <property type="evidence" value="ECO:0007669"/>
    <property type="project" value="TreeGrafter"/>
</dbReference>
<geneLocation type="plasmid" evidence="3">
    <name>prgalie4872a</name>
</geneLocation>
<evidence type="ECO:0000313" key="3">
    <source>
        <dbReference type="Proteomes" id="UP000184749"/>
    </source>
</evidence>